<keyword evidence="2" id="KW-0963">Cytoplasm</keyword>
<dbReference type="KEGG" id="rub:GBA63_02785"/>
<accession>A0A6G8Q5C3</accession>
<comment type="subcellular location">
    <subcellularLocation>
        <location evidence="1">Cytoplasm</location>
    </subcellularLocation>
</comment>
<name>A0A6G8Q5C3_9ACTN</name>
<reference evidence="3 4" key="1">
    <citation type="submission" date="2019-10" db="EMBL/GenBank/DDBJ databases">
        <title>Rubrobacter sp nov SCSIO 52090 isolated from a deep-sea sediment in the South China Sea.</title>
        <authorList>
            <person name="Chen R.W."/>
        </authorList>
    </citation>
    <scope>NUCLEOTIDE SEQUENCE [LARGE SCALE GENOMIC DNA]</scope>
    <source>
        <strain evidence="3 4">SCSIO 52909</strain>
    </source>
</reference>
<dbReference type="SUPFAM" id="SSF64076">
    <property type="entry name" value="MTH938-like"/>
    <property type="match status" value="1"/>
</dbReference>
<protein>
    <submittedName>
        <fullName evidence="3">Uncharacterized protein</fullName>
    </submittedName>
</protein>
<dbReference type="Pfam" id="PF04430">
    <property type="entry name" value="DUF498"/>
    <property type="match status" value="1"/>
</dbReference>
<organism evidence="3 4">
    <name type="scientific">Rubrobacter tropicus</name>
    <dbReference type="NCBI Taxonomy" id="2653851"/>
    <lineage>
        <taxon>Bacteria</taxon>
        <taxon>Bacillati</taxon>
        <taxon>Actinomycetota</taxon>
        <taxon>Rubrobacteria</taxon>
        <taxon>Rubrobacterales</taxon>
        <taxon>Rubrobacteraceae</taxon>
        <taxon>Rubrobacter</taxon>
    </lineage>
</organism>
<dbReference type="PANTHER" id="PTHR15811:SF5">
    <property type="entry name" value="MTH938 DOMAIN-CONTAINING PROTEIN"/>
    <property type="match status" value="1"/>
</dbReference>
<dbReference type="Proteomes" id="UP000501452">
    <property type="component" value="Chromosome"/>
</dbReference>
<dbReference type="AlphaFoldDB" id="A0A6G8Q5C3"/>
<evidence type="ECO:0000313" key="4">
    <source>
        <dbReference type="Proteomes" id="UP000501452"/>
    </source>
</evidence>
<dbReference type="PANTHER" id="PTHR15811">
    <property type="entry name" value="MTH938 DOMAIN-CONTAINING PROTEIN"/>
    <property type="match status" value="1"/>
</dbReference>
<evidence type="ECO:0000256" key="1">
    <source>
        <dbReference type="ARBA" id="ARBA00004496"/>
    </source>
</evidence>
<dbReference type="EMBL" id="CP045119">
    <property type="protein sequence ID" value="QIN81675.1"/>
    <property type="molecule type" value="Genomic_DNA"/>
</dbReference>
<keyword evidence="4" id="KW-1185">Reference proteome</keyword>
<dbReference type="InterPro" id="IPR036748">
    <property type="entry name" value="MTH938-like_sf"/>
</dbReference>
<dbReference type="InterPro" id="IPR007523">
    <property type="entry name" value="NDUFAF3/AAMDC"/>
</dbReference>
<sequence>MGDETAPRVTSASCGRLEAGERTFKDAKLFPGGAREWDWNETGTRHEPGVGPADVEELLEHGATTVVPGTGFYGKLRVRGETLDALKERGVAARALPTEEAVAAYNELREKGPMGALIHSTC</sequence>
<evidence type="ECO:0000313" key="3">
    <source>
        <dbReference type="EMBL" id="QIN81675.1"/>
    </source>
</evidence>
<gene>
    <name evidence="3" type="ORF">GBA63_02785</name>
</gene>
<dbReference type="FunFam" id="3.40.1230.10:FF:000001">
    <property type="entry name" value="Adipogenesis-associated, Mth938 domain-containing"/>
    <property type="match status" value="1"/>
</dbReference>
<proteinExistence type="predicted"/>
<evidence type="ECO:0000256" key="2">
    <source>
        <dbReference type="ARBA" id="ARBA00022490"/>
    </source>
</evidence>
<dbReference type="Gene3D" id="3.40.1230.10">
    <property type="entry name" value="MTH938-like"/>
    <property type="match status" value="1"/>
</dbReference>
<dbReference type="GO" id="GO:0005737">
    <property type="term" value="C:cytoplasm"/>
    <property type="evidence" value="ECO:0007669"/>
    <property type="project" value="UniProtKB-SubCell"/>
</dbReference>